<feature type="domain" description="Major facilitator superfamily (MFS) profile" evidence="6">
    <location>
        <begin position="53"/>
        <end position="486"/>
    </location>
</feature>
<dbReference type="GO" id="GO:0022857">
    <property type="term" value="F:transmembrane transporter activity"/>
    <property type="evidence" value="ECO:0007669"/>
    <property type="project" value="InterPro"/>
</dbReference>
<keyword evidence="8" id="KW-1185">Reference proteome</keyword>
<organism evidence="7 8">
    <name type="scientific">Coniella lustricola</name>
    <dbReference type="NCBI Taxonomy" id="2025994"/>
    <lineage>
        <taxon>Eukaryota</taxon>
        <taxon>Fungi</taxon>
        <taxon>Dikarya</taxon>
        <taxon>Ascomycota</taxon>
        <taxon>Pezizomycotina</taxon>
        <taxon>Sordariomycetes</taxon>
        <taxon>Sordariomycetidae</taxon>
        <taxon>Diaporthales</taxon>
        <taxon>Schizoparmaceae</taxon>
        <taxon>Coniella</taxon>
    </lineage>
</organism>
<comment type="subcellular location">
    <subcellularLocation>
        <location evidence="1">Membrane</location>
        <topology evidence="1">Multi-pass membrane protein</topology>
    </subcellularLocation>
</comment>
<dbReference type="AlphaFoldDB" id="A0A2T3AMM8"/>
<dbReference type="Gene3D" id="1.20.1250.20">
    <property type="entry name" value="MFS general substrate transporter like domains"/>
    <property type="match status" value="1"/>
</dbReference>
<evidence type="ECO:0000256" key="2">
    <source>
        <dbReference type="ARBA" id="ARBA00022692"/>
    </source>
</evidence>
<feature type="transmembrane region" description="Helical" evidence="5">
    <location>
        <begin position="177"/>
        <end position="199"/>
    </location>
</feature>
<dbReference type="OrthoDB" id="268400at2759"/>
<feature type="transmembrane region" description="Helical" evidence="5">
    <location>
        <begin position="398"/>
        <end position="418"/>
    </location>
</feature>
<dbReference type="InterPro" id="IPR011701">
    <property type="entry name" value="MFS"/>
</dbReference>
<feature type="transmembrane region" description="Helical" evidence="5">
    <location>
        <begin position="460"/>
        <end position="481"/>
    </location>
</feature>
<feature type="transmembrane region" description="Helical" evidence="5">
    <location>
        <begin position="91"/>
        <end position="111"/>
    </location>
</feature>
<dbReference type="STRING" id="2025994.A0A2T3AMM8"/>
<dbReference type="InterPro" id="IPR020846">
    <property type="entry name" value="MFS_dom"/>
</dbReference>
<feature type="transmembrane region" description="Helical" evidence="5">
    <location>
        <begin position="323"/>
        <end position="345"/>
    </location>
</feature>
<reference evidence="7 8" key="1">
    <citation type="journal article" date="2018" name="Mycol. Prog.">
        <title>Coniella lustricola, a new species from submerged detritus.</title>
        <authorList>
            <person name="Raudabaugh D.B."/>
            <person name="Iturriaga T."/>
            <person name="Carver A."/>
            <person name="Mondo S."/>
            <person name="Pangilinan J."/>
            <person name="Lipzen A."/>
            <person name="He G."/>
            <person name="Amirebrahimi M."/>
            <person name="Grigoriev I.V."/>
            <person name="Miller A.N."/>
        </authorList>
    </citation>
    <scope>NUCLEOTIDE SEQUENCE [LARGE SCALE GENOMIC DNA]</scope>
    <source>
        <strain evidence="7 8">B22-T-1</strain>
    </source>
</reference>
<feature type="transmembrane region" description="Helical" evidence="5">
    <location>
        <begin position="278"/>
        <end position="303"/>
    </location>
</feature>
<keyword evidence="4 5" id="KW-0472">Membrane</keyword>
<dbReference type="EMBL" id="KZ678374">
    <property type="protein sequence ID" value="PSS03671.1"/>
    <property type="molecule type" value="Genomic_DNA"/>
</dbReference>
<dbReference type="PANTHER" id="PTHR23502">
    <property type="entry name" value="MAJOR FACILITATOR SUPERFAMILY"/>
    <property type="match status" value="1"/>
</dbReference>
<feature type="transmembrane region" description="Helical" evidence="5">
    <location>
        <begin position="205"/>
        <end position="227"/>
    </location>
</feature>
<feature type="transmembrane region" description="Helical" evidence="5">
    <location>
        <begin position="118"/>
        <end position="136"/>
    </location>
</feature>
<evidence type="ECO:0000259" key="6">
    <source>
        <dbReference type="PROSITE" id="PS50850"/>
    </source>
</evidence>
<evidence type="ECO:0000256" key="4">
    <source>
        <dbReference type="ARBA" id="ARBA00023136"/>
    </source>
</evidence>
<evidence type="ECO:0000313" key="8">
    <source>
        <dbReference type="Proteomes" id="UP000241462"/>
    </source>
</evidence>
<dbReference type="Proteomes" id="UP000241462">
    <property type="component" value="Unassembled WGS sequence"/>
</dbReference>
<evidence type="ECO:0000256" key="5">
    <source>
        <dbReference type="SAM" id="Phobius"/>
    </source>
</evidence>
<protein>
    <submittedName>
        <fullName evidence="7">Putative polyamine transporter</fullName>
    </submittedName>
</protein>
<accession>A0A2T3AMM8</accession>
<proteinExistence type="predicted"/>
<dbReference type="Pfam" id="PF07690">
    <property type="entry name" value="MFS_1"/>
    <property type="match status" value="1"/>
</dbReference>
<name>A0A2T3AMM8_9PEZI</name>
<gene>
    <name evidence="7" type="ORF">BD289DRAFT_457813</name>
</gene>
<feature type="transmembrane region" description="Helical" evidence="5">
    <location>
        <begin position="54"/>
        <end position="79"/>
    </location>
</feature>
<feature type="transmembrane region" description="Helical" evidence="5">
    <location>
        <begin position="148"/>
        <end position="170"/>
    </location>
</feature>
<dbReference type="PANTHER" id="PTHR23502:SF160">
    <property type="entry name" value="MAJOR FACILITATOR SUPERFAMILY (MFS) PROFILE DOMAIN-CONTAINING PROTEIN-RELATED"/>
    <property type="match status" value="1"/>
</dbReference>
<dbReference type="InterPro" id="IPR036259">
    <property type="entry name" value="MFS_trans_sf"/>
</dbReference>
<keyword evidence="3 5" id="KW-1133">Transmembrane helix</keyword>
<keyword evidence="2 5" id="KW-0812">Transmembrane</keyword>
<feature type="transmembrane region" description="Helical" evidence="5">
    <location>
        <begin position="430"/>
        <end position="448"/>
    </location>
</feature>
<evidence type="ECO:0000313" key="7">
    <source>
        <dbReference type="EMBL" id="PSS03671.1"/>
    </source>
</evidence>
<evidence type="ECO:0000256" key="3">
    <source>
        <dbReference type="ARBA" id="ARBA00022989"/>
    </source>
</evidence>
<sequence>MEKPQKSDFIQGEVSETDIVTGKTNSRGVVLRPQPTNDSNEPLNWSQWEKYATYLIICWFTFLAFMNSSAFTVAVSAIVKEFKKTSTEASYLTSLQVLFMGFGALVWMPLIRIIGKRPGYLGSMLFLCVTNIWSYYSTTYASLLASRIVGGFLTAAADAPVPSVVADLFFFHERGHVMMFFNLAISSGAFLGPLINAYITQYLGWKWMCSVMAILSGVTFVVALLFVKETAYVVGPGGRDLEKPASEYGPKRSWLSSLGFGHGYNSQASFFGWMAQTVLLFAYPPVIIAGLICGLFIGCNIAVQLVATQTFTVAPWDWTLHSVGLLSISGFVGSLLSFFAGGRLIDYIATRSAARHGEHPEPESRLPAMLIPAVIAPMGMLTYGLVIAAQDNWGGAAVGYGMEGFGATAAANIVITYAVDAYRPIAGETIVVVFIIRNVIACLISTYISKWIKQQGVKHAFGELVGVSYVILSLSLVLFVLGRRIRALTGRFGPMAKVTALSSLSAPIEA</sequence>
<dbReference type="PROSITE" id="PS50850">
    <property type="entry name" value="MFS"/>
    <property type="match status" value="1"/>
</dbReference>
<dbReference type="InParanoid" id="A0A2T3AMM8"/>
<dbReference type="GO" id="GO:0005886">
    <property type="term" value="C:plasma membrane"/>
    <property type="evidence" value="ECO:0007669"/>
    <property type="project" value="TreeGrafter"/>
</dbReference>
<feature type="transmembrane region" description="Helical" evidence="5">
    <location>
        <begin position="366"/>
        <end position="386"/>
    </location>
</feature>
<dbReference type="SUPFAM" id="SSF103473">
    <property type="entry name" value="MFS general substrate transporter"/>
    <property type="match status" value="1"/>
</dbReference>
<evidence type="ECO:0000256" key="1">
    <source>
        <dbReference type="ARBA" id="ARBA00004141"/>
    </source>
</evidence>